<dbReference type="EMBL" id="CAFAZY010000019">
    <property type="protein sequence ID" value="CAB4840551.1"/>
    <property type="molecule type" value="Genomic_DNA"/>
</dbReference>
<proteinExistence type="predicted"/>
<dbReference type="EMBL" id="CAFBQB010000050">
    <property type="protein sequence ID" value="CAB5041834.1"/>
    <property type="molecule type" value="Genomic_DNA"/>
</dbReference>
<evidence type="ECO:0000313" key="3">
    <source>
        <dbReference type="EMBL" id="CAB5041834.1"/>
    </source>
</evidence>
<dbReference type="AlphaFoldDB" id="A0A6J7B665"/>
<evidence type="ECO:0000313" key="1">
    <source>
        <dbReference type="EMBL" id="CAB4660799.1"/>
    </source>
</evidence>
<name>A0A6J7B665_9ZZZZ</name>
<reference evidence="2" key="1">
    <citation type="submission" date="2020-05" db="EMBL/GenBank/DDBJ databases">
        <authorList>
            <person name="Chiriac C."/>
            <person name="Salcher M."/>
            <person name="Ghai R."/>
            <person name="Kavagutti S V."/>
        </authorList>
    </citation>
    <scope>NUCLEOTIDE SEQUENCE</scope>
</reference>
<accession>A0A6J7B665</accession>
<evidence type="ECO:0000313" key="2">
    <source>
        <dbReference type="EMBL" id="CAB4840551.1"/>
    </source>
</evidence>
<evidence type="ECO:0000313" key="4">
    <source>
        <dbReference type="EMBL" id="CAB5047024.1"/>
    </source>
</evidence>
<dbReference type="InterPro" id="IPR031552">
    <property type="entry name" value="ParE-like_toxin"/>
</dbReference>
<gene>
    <name evidence="1" type="ORF">UFOPK2265_00787</name>
    <name evidence="2" type="ORF">UFOPK3255_00259</name>
    <name evidence="3" type="ORF">UFOPK4248_00509</name>
    <name evidence="4" type="ORF">UFOPK4284_00464</name>
</gene>
<dbReference type="EMBL" id="CAFBQE010000020">
    <property type="protein sequence ID" value="CAB5047024.1"/>
    <property type="molecule type" value="Genomic_DNA"/>
</dbReference>
<protein>
    <submittedName>
        <fullName evidence="2">Unannotated protein</fullName>
    </submittedName>
</protein>
<dbReference type="EMBL" id="CAEZWP010000035">
    <property type="protein sequence ID" value="CAB4660799.1"/>
    <property type="molecule type" value="Genomic_DNA"/>
</dbReference>
<dbReference type="Pfam" id="PF15781">
    <property type="entry name" value="ParE-like_toxin"/>
    <property type="match status" value="1"/>
</dbReference>
<sequence>MDQLLKKPTIGVEKHGDLSNLFVHKFKVGKEEWLLGYTFNTTKKIITWEAIGRHENFYRDIKK</sequence>
<organism evidence="2">
    <name type="scientific">freshwater metagenome</name>
    <dbReference type="NCBI Taxonomy" id="449393"/>
    <lineage>
        <taxon>unclassified sequences</taxon>
        <taxon>metagenomes</taxon>
        <taxon>ecological metagenomes</taxon>
    </lineage>
</organism>